<evidence type="ECO:0000313" key="3">
    <source>
        <dbReference type="Proteomes" id="UP000485058"/>
    </source>
</evidence>
<sequence length="68" mass="6687">VTAPILAPAKTSSSSTTKGGKGSSPAKPGQAPTAPQPTTASLANHHALLGLPVASYRVLIGQAKQAMP</sequence>
<feature type="region of interest" description="Disordered" evidence="1">
    <location>
        <begin position="1"/>
        <end position="39"/>
    </location>
</feature>
<name>A0A699YDA8_HAELA</name>
<organism evidence="2 3">
    <name type="scientific">Haematococcus lacustris</name>
    <name type="common">Green alga</name>
    <name type="synonym">Haematococcus pluvialis</name>
    <dbReference type="NCBI Taxonomy" id="44745"/>
    <lineage>
        <taxon>Eukaryota</taxon>
        <taxon>Viridiplantae</taxon>
        <taxon>Chlorophyta</taxon>
        <taxon>core chlorophytes</taxon>
        <taxon>Chlorophyceae</taxon>
        <taxon>CS clade</taxon>
        <taxon>Chlamydomonadales</taxon>
        <taxon>Haematococcaceae</taxon>
        <taxon>Haematococcus</taxon>
    </lineage>
</organism>
<keyword evidence="3" id="KW-1185">Reference proteome</keyword>
<dbReference type="Proteomes" id="UP000485058">
    <property type="component" value="Unassembled WGS sequence"/>
</dbReference>
<accession>A0A699YDA8</accession>
<feature type="compositionally biased region" description="Low complexity" evidence="1">
    <location>
        <begin position="7"/>
        <end position="39"/>
    </location>
</feature>
<protein>
    <submittedName>
        <fullName evidence="2">Uncharacterized protein</fullName>
    </submittedName>
</protein>
<evidence type="ECO:0000313" key="2">
    <source>
        <dbReference type="EMBL" id="GFH07355.1"/>
    </source>
</evidence>
<evidence type="ECO:0000256" key="1">
    <source>
        <dbReference type="SAM" id="MobiDB-lite"/>
    </source>
</evidence>
<feature type="non-terminal residue" evidence="2">
    <location>
        <position position="1"/>
    </location>
</feature>
<proteinExistence type="predicted"/>
<dbReference type="EMBL" id="BLLF01000090">
    <property type="protein sequence ID" value="GFH07355.1"/>
    <property type="molecule type" value="Genomic_DNA"/>
</dbReference>
<reference evidence="2 3" key="1">
    <citation type="submission" date="2020-02" db="EMBL/GenBank/DDBJ databases">
        <title>Draft genome sequence of Haematococcus lacustris strain NIES-144.</title>
        <authorList>
            <person name="Morimoto D."/>
            <person name="Nakagawa S."/>
            <person name="Yoshida T."/>
            <person name="Sawayama S."/>
        </authorList>
    </citation>
    <scope>NUCLEOTIDE SEQUENCE [LARGE SCALE GENOMIC DNA]</scope>
    <source>
        <strain evidence="2 3">NIES-144</strain>
    </source>
</reference>
<comment type="caution">
    <text evidence="2">The sequence shown here is derived from an EMBL/GenBank/DDBJ whole genome shotgun (WGS) entry which is preliminary data.</text>
</comment>
<gene>
    <name evidence="2" type="ORF">HaLaN_02142</name>
</gene>
<dbReference type="AlphaFoldDB" id="A0A699YDA8"/>